<keyword evidence="1" id="KW-0472">Membrane</keyword>
<proteinExistence type="predicted"/>
<name>A0ABQ6BKV4_9CAUL</name>
<reference evidence="4" key="1">
    <citation type="journal article" date="2019" name="Int. J. Syst. Evol. Microbiol.">
        <title>The Global Catalogue of Microorganisms (GCM) 10K type strain sequencing project: providing services to taxonomists for standard genome sequencing and annotation.</title>
        <authorList>
            <consortium name="The Broad Institute Genomics Platform"/>
            <consortium name="The Broad Institute Genome Sequencing Center for Infectious Disease"/>
            <person name="Wu L."/>
            <person name="Ma J."/>
        </authorList>
    </citation>
    <scope>NUCLEOTIDE SEQUENCE [LARGE SCALE GENOMIC DNA]</scope>
    <source>
        <strain evidence="4">NBRC 110107</strain>
    </source>
</reference>
<keyword evidence="4" id="KW-1185">Reference proteome</keyword>
<evidence type="ECO:0000313" key="4">
    <source>
        <dbReference type="Proteomes" id="UP001156921"/>
    </source>
</evidence>
<evidence type="ECO:0000259" key="2">
    <source>
        <dbReference type="PROSITE" id="PS50850"/>
    </source>
</evidence>
<gene>
    <name evidence="3" type="ORF">GCM10007859_26940</name>
</gene>
<dbReference type="EMBL" id="BSOY01000089">
    <property type="protein sequence ID" value="GLS02665.1"/>
    <property type="molecule type" value="Genomic_DNA"/>
</dbReference>
<feature type="domain" description="Major facilitator superfamily (MFS) profile" evidence="2">
    <location>
        <begin position="1"/>
        <end position="68"/>
    </location>
</feature>
<feature type="transmembrane region" description="Helical" evidence="1">
    <location>
        <begin position="41"/>
        <end position="63"/>
    </location>
</feature>
<keyword evidence="1" id="KW-1133">Transmembrane helix</keyword>
<evidence type="ECO:0000313" key="3">
    <source>
        <dbReference type="EMBL" id="GLS02665.1"/>
    </source>
</evidence>
<accession>A0ABQ6BKV4</accession>
<dbReference type="RefSeq" id="WP_284223543.1">
    <property type="nucleotide sequence ID" value="NZ_BSOY01000089.1"/>
</dbReference>
<comment type="caution">
    <text evidence="3">The sequence shown here is derived from an EMBL/GenBank/DDBJ whole genome shotgun (WGS) entry which is preliminary data.</text>
</comment>
<protein>
    <recommendedName>
        <fullName evidence="2">Major facilitator superfamily (MFS) profile domain-containing protein</fullName>
    </recommendedName>
</protein>
<dbReference type="PROSITE" id="PS50850">
    <property type="entry name" value="MFS"/>
    <property type="match status" value="1"/>
</dbReference>
<sequence length="68" mass="7445">MSLTLTLALLVAALALAVFAGWRGSRPWDLTRGVRMIPWRFIMLLSGAAILVLAIHLGTLMGVPQRPY</sequence>
<keyword evidence="1" id="KW-0812">Transmembrane</keyword>
<dbReference type="Proteomes" id="UP001156921">
    <property type="component" value="Unassembled WGS sequence"/>
</dbReference>
<organism evidence="3 4">
    <name type="scientific">Brevundimonas denitrificans</name>
    <dbReference type="NCBI Taxonomy" id="1443434"/>
    <lineage>
        <taxon>Bacteria</taxon>
        <taxon>Pseudomonadati</taxon>
        <taxon>Pseudomonadota</taxon>
        <taxon>Alphaproteobacteria</taxon>
        <taxon>Caulobacterales</taxon>
        <taxon>Caulobacteraceae</taxon>
        <taxon>Brevundimonas</taxon>
    </lineage>
</organism>
<dbReference type="InterPro" id="IPR020846">
    <property type="entry name" value="MFS_dom"/>
</dbReference>
<evidence type="ECO:0000256" key="1">
    <source>
        <dbReference type="SAM" id="Phobius"/>
    </source>
</evidence>